<reference evidence="2 3" key="1">
    <citation type="journal article" date="2019" name="Sci. Rep.">
        <title>A high-quality genome of Eragrostis curvula grass provides insights into Poaceae evolution and supports new strategies to enhance forage quality.</title>
        <authorList>
            <person name="Carballo J."/>
            <person name="Santos B.A.C.M."/>
            <person name="Zappacosta D."/>
            <person name="Garbus I."/>
            <person name="Selva J.P."/>
            <person name="Gallo C.A."/>
            <person name="Diaz A."/>
            <person name="Albertini E."/>
            <person name="Caccamo M."/>
            <person name="Echenique V."/>
        </authorList>
    </citation>
    <scope>NUCLEOTIDE SEQUENCE [LARGE SCALE GENOMIC DNA]</scope>
    <source>
        <strain evidence="3">cv. Victoria</strain>
        <tissue evidence="2">Leaf</tissue>
    </source>
</reference>
<dbReference type="OrthoDB" id="632423at2759"/>
<sequence>MWLKTLECLLLKFLLPRLPRHFLQHLVFQCLLISLLKMLIGTFNSSSVRVETPEETLSRIAYGGFGGPVNATTSGGGPVNATTSGGGNYSPPEDQFPLSPSNNVPRGRCQFPYETES</sequence>
<evidence type="ECO:0000313" key="2">
    <source>
        <dbReference type="EMBL" id="TVU23990.1"/>
    </source>
</evidence>
<organism evidence="2 3">
    <name type="scientific">Eragrostis curvula</name>
    <name type="common">weeping love grass</name>
    <dbReference type="NCBI Taxonomy" id="38414"/>
    <lineage>
        <taxon>Eukaryota</taxon>
        <taxon>Viridiplantae</taxon>
        <taxon>Streptophyta</taxon>
        <taxon>Embryophyta</taxon>
        <taxon>Tracheophyta</taxon>
        <taxon>Spermatophyta</taxon>
        <taxon>Magnoliopsida</taxon>
        <taxon>Liliopsida</taxon>
        <taxon>Poales</taxon>
        <taxon>Poaceae</taxon>
        <taxon>PACMAD clade</taxon>
        <taxon>Chloridoideae</taxon>
        <taxon>Eragrostideae</taxon>
        <taxon>Eragrostidinae</taxon>
        <taxon>Eragrostis</taxon>
    </lineage>
</organism>
<comment type="caution">
    <text evidence="2">The sequence shown here is derived from an EMBL/GenBank/DDBJ whole genome shotgun (WGS) entry which is preliminary data.</text>
</comment>
<dbReference type="EMBL" id="RWGY01000013">
    <property type="protein sequence ID" value="TVU23990.1"/>
    <property type="molecule type" value="Genomic_DNA"/>
</dbReference>
<dbReference type="AlphaFoldDB" id="A0A5J9ULF9"/>
<proteinExistence type="predicted"/>
<dbReference type="Gramene" id="TVU23990">
    <property type="protein sequence ID" value="TVU23990"/>
    <property type="gene ID" value="EJB05_26382"/>
</dbReference>
<feature type="non-terminal residue" evidence="2">
    <location>
        <position position="1"/>
    </location>
</feature>
<evidence type="ECO:0000313" key="3">
    <source>
        <dbReference type="Proteomes" id="UP000324897"/>
    </source>
</evidence>
<keyword evidence="3" id="KW-1185">Reference proteome</keyword>
<feature type="region of interest" description="Disordered" evidence="1">
    <location>
        <begin position="72"/>
        <end position="117"/>
    </location>
</feature>
<accession>A0A5J9ULF9</accession>
<protein>
    <submittedName>
        <fullName evidence="2">Uncharacterized protein</fullName>
    </submittedName>
</protein>
<evidence type="ECO:0000256" key="1">
    <source>
        <dbReference type="SAM" id="MobiDB-lite"/>
    </source>
</evidence>
<feature type="compositionally biased region" description="Gly residues" evidence="1">
    <location>
        <begin position="74"/>
        <end position="88"/>
    </location>
</feature>
<dbReference type="Proteomes" id="UP000324897">
    <property type="component" value="Chromosome 2"/>
</dbReference>
<gene>
    <name evidence="2" type="ORF">EJB05_26382</name>
</gene>
<name>A0A5J9ULF9_9POAL</name>